<feature type="transmembrane region" description="Helical" evidence="2">
    <location>
        <begin position="494"/>
        <end position="517"/>
    </location>
</feature>
<feature type="compositionally biased region" description="Acidic residues" evidence="1">
    <location>
        <begin position="839"/>
        <end position="852"/>
    </location>
</feature>
<feature type="transmembrane region" description="Helical" evidence="2">
    <location>
        <begin position="357"/>
        <end position="376"/>
    </location>
</feature>
<protein>
    <submittedName>
        <fullName evidence="5">Uncharacterized protein</fullName>
    </submittedName>
</protein>
<proteinExistence type="predicted"/>
<accession>A0A6H0XV61</accession>
<feature type="domain" description="Calcium channel YVC1-like C-terminal transmembrane" evidence="4">
    <location>
        <begin position="365"/>
        <end position="672"/>
    </location>
</feature>
<feature type="compositionally biased region" description="Polar residues" evidence="1">
    <location>
        <begin position="938"/>
        <end position="958"/>
    </location>
</feature>
<keyword evidence="2" id="KW-0472">Membrane</keyword>
<feature type="region of interest" description="Disordered" evidence="1">
    <location>
        <begin position="1095"/>
        <end position="1199"/>
    </location>
</feature>
<feature type="compositionally biased region" description="Polar residues" evidence="1">
    <location>
        <begin position="887"/>
        <end position="898"/>
    </location>
</feature>
<name>A0A6H0XV61_9PEZI</name>
<dbReference type="OrthoDB" id="2373987at2759"/>
<feature type="region of interest" description="Disordered" evidence="1">
    <location>
        <begin position="1"/>
        <end position="80"/>
    </location>
</feature>
<feature type="transmembrane region" description="Helical" evidence="2">
    <location>
        <begin position="523"/>
        <end position="542"/>
    </location>
</feature>
<dbReference type="Pfam" id="PF23190">
    <property type="entry name" value="LHD_TRPY1"/>
    <property type="match status" value="1"/>
</dbReference>
<dbReference type="InterPro" id="IPR052971">
    <property type="entry name" value="TRP_calcium_channel"/>
</dbReference>
<evidence type="ECO:0000259" key="3">
    <source>
        <dbReference type="Pfam" id="PF23190"/>
    </source>
</evidence>
<dbReference type="PANTHER" id="PTHR35859">
    <property type="entry name" value="NONSELECTIVE CATION CHANNEL PROTEIN"/>
    <property type="match status" value="1"/>
</dbReference>
<gene>
    <name evidence="5" type="ORF">AMS68_004062</name>
</gene>
<evidence type="ECO:0000256" key="2">
    <source>
        <dbReference type="SAM" id="Phobius"/>
    </source>
</evidence>
<dbReference type="AlphaFoldDB" id="A0A6H0XV61"/>
<organism evidence="5 6">
    <name type="scientific">Peltaster fructicola</name>
    <dbReference type="NCBI Taxonomy" id="286661"/>
    <lineage>
        <taxon>Eukaryota</taxon>
        <taxon>Fungi</taxon>
        <taxon>Dikarya</taxon>
        <taxon>Ascomycota</taxon>
        <taxon>Pezizomycotina</taxon>
        <taxon>Dothideomycetes</taxon>
        <taxon>Dothideomycetes incertae sedis</taxon>
        <taxon>Peltaster</taxon>
    </lineage>
</organism>
<dbReference type="Pfam" id="PF23317">
    <property type="entry name" value="YVC1_C"/>
    <property type="match status" value="1"/>
</dbReference>
<reference evidence="5 6" key="1">
    <citation type="journal article" date="2016" name="Sci. Rep.">
        <title>Peltaster fructicola genome reveals evolution from an invasive phytopathogen to an ectophytic parasite.</title>
        <authorList>
            <person name="Xu C."/>
            <person name="Chen H."/>
            <person name="Gleason M.L."/>
            <person name="Xu J.R."/>
            <person name="Liu H."/>
            <person name="Zhang R."/>
            <person name="Sun G."/>
        </authorList>
    </citation>
    <scope>NUCLEOTIDE SEQUENCE [LARGE SCALE GENOMIC DNA]</scope>
    <source>
        <strain evidence="5 6">LNHT1506</strain>
    </source>
</reference>
<evidence type="ECO:0000259" key="4">
    <source>
        <dbReference type="Pfam" id="PF23317"/>
    </source>
</evidence>
<keyword evidence="6" id="KW-1185">Reference proteome</keyword>
<dbReference type="Proteomes" id="UP000503462">
    <property type="component" value="Chromosome 3"/>
</dbReference>
<dbReference type="InterPro" id="IPR056337">
    <property type="entry name" value="LHD_YVC1"/>
</dbReference>
<feature type="compositionally biased region" description="Basic and acidic residues" evidence="1">
    <location>
        <begin position="783"/>
        <end position="797"/>
    </location>
</feature>
<evidence type="ECO:0000256" key="1">
    <source>
        <dbReference type="SAM" id="MobiDB-lite"/>
    </source>
</evidence>
<feature type="compositionally biased region" description="Basic and acidic residues" evidence="1">
    <location>
        <begin position="1095"/>
        <end position="1117"/>
    </location>
</feature>
<feature type="compositionally biased region" description="Basic and acidic residues" evidence="1">
    <location>
        <begin position="1189"/>
        <end position="1199"/>
    </location>
</feature>
<feature type="transmembrane region" description="Helical" evidence="2">
    <location>
        <begin position="456"/>
        <end position="474"/>
    </location>
</feature>
<dbReference type="InterPro" id="IPR056336">
    <property type="entry name" value="YVC1_C"/>
</dbReference>
<evidence type="ECO:0000313" key="6">
    <source>
        <dbReference type="Proteomes" id="UP000503462"/>
    </source>
</evidence>
<feature type="compositionally biased region" description="Acidic residues" evidence="1">
    <location>
        <begin position="64"/>
        <end position="79"/>
    </location>
</feature>
<feature type="domain" description="YVC1 N-terminal linker helical" evidence="3">
    <location>
        <begin position="98"/>
        <end position="274"/>
    </location>
</feature>
<feature type="compositionally biased region" description="Low complexity" evidence="1">
    <location>
        <begin position="1164"/>
        <end position="1175"/>
    </location>
</feature>
<sequence>MFNHLKPPRGHRRDDDHDEYSPFAESPETSRNRVVGQAVNDGAARVRQTREPGQTSYFDRRAQDEDEEGEDEDNEDEIDTPLLPIFSAAHLDRLPLYNITHAIRALVVQRCETTLSWDQLRSPQVSQFLVKPIQLQIRTNHFNRATLCALIANCLQFQKESQMTPGNLGVLRTRALMSELLAMRLVKEYTVRELIDALSYDFDPLRGMASNNQGGVKWDSSTYGDGRIRKVGRVSTIEIAIKAQAKRFLAHPLVVQHLEAIWAGTIVFYSEADSLHRKPKAASDVQSQPRGRSGYGTMNENHTPAALPADSIISRKAQNTRAIKRPPEMDVTRRTVTLYNPREASLFKLSRLRVPRYRQLFSTVSFATMLGLYIAVLVDRSLYITPLEVLFWIWSIGYMLDEIIGFTEQGFGLYILSFWNAFDLGILLLFVVYYALRLYGIVLAEEGKHRIASMSYDVLASTAVLLFPRLFSVLDHYRYFSQLLIAFRMMAQDLLAILVLIVISCSGFFVAFTLSFSDEATDGGAVAYALFQLLMGFTPAAWEKWAGYNILGKIIMTMFLIICHFLIVTILITVLTNSFMAIVQNASEEHQFLFAINTLSMVKSDTLFSYIPPTNVMGWLLSPLRLVLPFRQYIKLNRTVIKVTHFPVLWTICVYERLVLAKSAYEPTDLVQRHNPAQRKPLAFSLNKAPAVFSPGQHRLREPSVMSFHKDRALDEVFRKPFRGSTVRTTAVDMDIDRGTSTNVVDKWMQQADDQGGASPPMDQPRSVVERLEHRRLGMKRAATGERFARQYRDSSRGGRSVASDPDLFSNTVSRRPKRIDEEDEPVPFAFTSPAPQETDADGDAETNDESDSGAPDLGESALSMLSKENRTPAEDTGSDDEFFHTPTASKSPINRMSNAARARLSHHPSYDATIPQSRRSHGRNASSGTILFAPQPELSTSQQRLLRTNTRRNSGANTPAKVNKPKSTVNETPKRPGLARLKTAPNAAAAGMSWINLKQIQRQPSFTARALDLASEIGDNKWTHGGFDVGGISGMPASFSEQMMREREFERQREAERRRSEEEEKGMVNRIMLARMHTLEEGFREVLREIKDMSHAAGSSRRDSELEVPSKSKQRQDMTVSISSSISGAPSKTPIGRISGNSKLKKTQKKSERRMQSLDAEDGAAAPGPAGSPDTVTGSGGDPPANEDAERPKTALKM</sequence>
<feature type="region of interest" description="Disordered" evidence="1">
    <location>
        <begin position="775"/>
        <end position="978"/>
    </location>
</feature>
<feature type="transmembrane region" description="Helical" evidence="2">
    <location>
        <begin position="412"/>
        <end position="436"/>
    </location>
</feature>
<feature type="compositionally biased region" description="Basic residues" evidence="1">
    <location>
        <begin position="1"/>
        <end position="11"/>
    </location>
</feature>
<evidence type="ECO:0000313" key="5">
    <source>
        <dbReference type="EMBL" id="QIW98544.1"/>
    </source>
</evidence>
<dbReference type="PANTHER" id="PTHR35859:SF4">
    <property type="entry name" value="MEMBRANE CHANNEL PROTEIN, PUTATIVE (AFU_ORTHOLOGUE AFUA_6G11300)-RELATED"/>
    <property type="match status" value="1"/>
</dbReference>
<keyword evidence="2" id="KW-1133">Transmembrane helix</keyword>
<keyword evidence="2" id="KW-0812">Transmembrane</keyword>
<feature type="transmembrane region" description="Helical" evidence="2">
    <location>
        <begin position="554"/>
        <end position="575"/>
    </location>
</feature>
<dbReference type="EMBL" id="CP051141">
    <property type="protein sequence ID" value="QIW98544.1"/>
    <property type="molecule type" value="Genomic_DNA"/>
</dbReference>